<evidence type="ECO:0000313" key="5">
    <source>
        <dbReference type="EMBL" id="TVY46775.1"/>
    </source>
</evidence>
<keyword evidence="2" id="KW-0040">ANK repeat</keyword>
<dbReference type="SUPFAM" id="SSF48403">
    <property type="entry name" value="Ankyrin repeat"/>
    <property type="match status" value="2"/>
</dbReference>
<dbReference type="Gene3D" id="1.25.40.20">
    <property type="entry name" value="Ankyrin repeat-containing domain"/>
    <property type="match status" value="3"/>
</dbReference>
<dbReference type="PANTHER" id="PTHR10039:SF16">
    <property type="entry name" value="GPI INOSITOL-DEACYLASE"/>
    <property type="match status" value="1"/>
</dbReference>
<gene>
    <name evidence="5" type="primary">HET-E1_8</name>
    <name evidence="5" type="ORF">LOCC1_G002103</name>
</gene>
<keyword evidence="6" id="KW-1185">Reference proteome</keyword>
<evidence type="ECO:0000259" key="4">
    <source>
        <dbReference type="PROSITE" id="PS50837"/>
    </source>
</evidence>
<dbReference type="PROSITE" id="PS50088">
    <property type="entry name" value="ANK_REPEAT"/>
    <property type="match status" value="1"/>
</dbReference>
<name>A0A8H8S540_9HELO</name>
<sequence length="1350" mass="152339">MAEVLGVAASVAGLISLADIVVGRGYKFLKAIKNAEKTVKSLVHEVNVLSGVLHGLSNTIQLLEEDEGSAAFDPTTQVHYIEACYQTLLQIQSSFEAALPSSPLSIGQKIRWPLKQPETKELLADVQRHKSTMVLAMSSTEMSTLFKVLARQDSIQDGIHDLKSHLEADRDKRKYITIDRERLKMLDFLTDVNAQTWQDSNIRLRQPGTGIWFTDGPKFKTWRSEANTKLWIYGIPGAGKTILVSSIIQELEKMVDPQNGIRLTLTPCHQLHKLTPGLALAFFYCDYKDLNTQKPLAILGSLARQLMVQNEECFQYLTTFYQDHVTKDRQVRPSTPEELCDLIVKASAQFQNTMIVVDGLDEISENRADITRFLRGLNDPSRSIKTLFASRPEVDIGYVLADSENISIAAMGSDLRLYVGSEIERRTRQRKLNIKDRDLKEHIMKTLVEGADGMFRWVACQMDYLCECSSDRDRRQALKQLPPDLPSSYERILERVNRSNKQNQRLVRNALHWIVYAEVSYTPNCLKAPNRTGARGNRPLTTTQLLQALAVQSGDTVFDSSGTTTEEELLHWCSSLVRRNRSSTGLELAHFTVKEFLISSDLILQPQYIEYRLSGDHSLLAEACVTFLSCTSFDDQSISSIDPGSLFPTECFLKEVWEPFKDKFDFFEYAASQWIAHLRQCKSVSIHETVNQLFTPERSSAFRLWTHVWFENNCNRYENKYFIDYSDPTPLHWAACFALNDVCVDMIKLGMDVEEDSKFGRPLNCALKLTQAWDTDHDTPETIVGQKETIQVLLNAGANIRAEVGVSNWAGPRLTAFQLALEADLYLEEPFAATKIMLDSGCTILSEDFDPILIHVDEFHQFDEDYPGFCPENASQIMETFADGFRIYLKPSVYLGFFSFALQMLSLGCEGKHFSSLFNLTFPEAFPFVVHQELSRLVCLSKTEITLIQLLCQLICTLSDNPETTKTIFQDALTRAIQSPSSWVAKELLEMNKHWDASFAIGGTADLRSLLDPKKLSSDCHWIDGGGNRDGDWNPVIESLIVYGANVTERDVFGFSPLEMCIKRSWDCEIFQLLWNSTQATQYYASLDTECLLADTERLLDLAVVSTNREVADFIVQKLCDKRILSEAQWIELAIAKNTSVIWDALALRDFSDTELDRQFPLHVRARPHISLESYEILLEEGTNRSLQDLKGNTPLHDLTQTHEDVSFEKMKLTLKAVVDLDISNHQHLTPLALAIRCKNIPATQLLLEAGANPDLPLDNQETALHLACWIGNTDGAKLLLEKGCNPSPQDSRGQTPKDIALTCSYTTLANMIQNAIDQGSRVPPENADDVEMSGKPIEDFHGNLPLRMA</sequence>
<dbReference type="InterPro" id="IPR027417">
    <property type="entry name" value="P-loop_NTPase"/>
</dbReference>
<dbReference type="PANTHER" id="PTHR10039">
    <property type="entry name" value="AMELOGENIN"/>
    <property type="match status" value="1"/>
</dbReference>
<dbReference type="InterPro" id="IPR007111">
    <property type="entry name" value="NACHT_NTPase"/>
</dbReference>
<dbReference type="SMART" id="SM00248">
    <property type="entry name" value="ANK"/>
    <property type="match status" value="5"/>
</dbReference>
<dbReference type="InterPro" id="IPR036770">
    <property type="entry name" value="Ankyrin_rpt-contain_sf"/>
</dbReference>
<dbReference type="InterPro" id="IPR002110">
    <property type="entry name" value="Ankyrin_rpt"/>
</dbReference>
<organism evidence="5 6">
    <name type="scientific">Lachnellula occidentalis</name>
    <dbReference type="NCBI Taxonomy" id="215460"/>
    <lineage>
        <taxon>Eukaryota</taxon>
        <taxon>Fungi</taxon>
        <taxon>Dikarya</taxon>
        <taxon>Ascomycota</taxon>
        <taxon>Pezizomycotina</taxon>
        <taxon>Leotiomycetes</taxon>
        <taxon>Helotiales</taxon>
        <taxon>Lachnaceae</taxon>
        <taxon>Lachnellula</taxon>
    </lineage>
</organism>
<comment type="caution">
    <text evidence="5">The sequence shown here is derived from an EMBL/GenBank/DDBJ whole genome shotgun (WGS) entry which is preliminary data.</text>
</comment>
<evidence type="ECO:0000313" key="6">
    <source>
        <dbReference type="Proteomes" id="UP000443090"/>
    </source>
</evidence>
<evidence type="ECO:0000256" key="2">
    <source>
        <dbReference type="PROSITE-ProRule" id="PRU00023"/>
    </source>
</evidence>
<feature type="region of interest" description="Disordered" evidence="3">
    <location>
        <begin position="1320"/>
        <end position="1350"/>
    </location>
</feature>
<dbReference type="Proteomes" id="UP000443090">
    <property type="component" value="Unassembled WGS sequence"/>
</dbReference>
<feature type="domain" description="NACHT" evidence="4">
    <location>
        <begin position="228"/>
        <end position="392"/>
    </location>
</feature>
<evidence type="ECO:0000256" key="1">
    <source>
        <dbReference type="ARBA" id="ARBA00022737"/>
    </source>
</evidence>
<dbReference type="OrthoDB" id="194358at2759"/>
<dbReference type="PROSITE" id="PS50837">
    <property type="entry name" value="NACHT"/>
    <property type="match status" value="1"/>
</dbReference>
<dbReference type="EMBL" id="QGMI01000128">
    <property type="protein sequence ID" value="TVY46775.1"/>
    <property type="molecule type" value="Genomic_DNA"/>
</dbReference>
<dbReference type="Pfam" id="PF12796">
    <property type="entry name" value="Ank_2"/>
    <property type="match status" value="1"/>
</dbReference>
<dbReference type="Gene3D" id="3.40.50.300">
    <property type="entry name" value="P-loop containing nucleotide triphosphate hydrolases"/>
    <property type="match status" value="1"/>
</dbReference>
<protein>
    <submittedName>
        <fullName evidence="5">Vegetative incompatibility protein</fullName>
    </submittedName>
</protein>
<dbReference type="Pfam" id="PF24883">
    <property type="entry name" value="NPHP3_N"/>
    <property type="match status" value="1"/>
</dbReference>
<proteinExistence type="predicted"/>
<accession>A0A8H8S540</accession>
<keyword evidence="1" id="KW-0677">Repeat</keyword>
<evidence type="ECO:0000256" key="3">
    <source>
        <dbReference type="SAM" id="MobiDB-lite"/>
    </source>
</evidence>
<dbReference type="InterPro" id="IPR056884">
    <property type="entry name" value="NPHP3-like_N"/>
</dbReference>
<dbReference type="PROSITE" id="PS50297">
    <property type="entry name" value="ANK_REP_REGION"/>
    <property type="match status" value="1"/>
</dbReference>
<dbReference type="SUPFAM" id="SSF52540">
    <property type="entry name" value="P-loop containing nucleoside triphosphate hydrolases"/>
    <property type="match status" value="1"/>
</dbReference>
<reference evidence="5 6" key="1">
    <citation type="submission" date="2018-05" db="EMBL/GenBank/DDBJ databases">
        <title>Genome sequencing and assembly of the regulated plant pathogen Lachnellula willkommii and related sister species for the development of diagnostic species identification markers.</title>
        <authorList>
            <person name="Giroux E."/>
            <person name="Bilodeau G."/>
        </authorList>
    </citation>
    <scope>NUCLEOTIDE SEQUENCE [LARGE SCALE GENOMIC DNA]</scope>
    <source>
        <strain evidence="5 6">CBS 160.35</strain>
    </source>
</reference>
<feature type="repeat" description="ANK" evidence="2">
    <location>
        <begin position="1260"/>
        <end position="1292"/>
    </location>
</feature>